<feature type="compositionally biased region" description="Gly residues" evidence="5">
    <location>
        <begin position="657"/>
        <end position="672"/>
    </location>
</feature>
<keyword evidence="4" id="KW-0175">Coiled coil</keyword>
<evidence type="ECO:0000256" key="3">
    <source>
        <dbReference type="PROSITE-ProRule" id="PRU00339"/>
    </source>
</evidence>
<proteinExistence type="predicted"/>
<organism evidence="6 7">
    <name type="scientific">Tribonema minus</name>
    <dbReference type="NCBI Taxonomy" id="303371"/>
    <lineage>
        <taxon>Eukaryota</taxon>
        <taxon>Sar</taxon>
        <taxon>Stramenopiles</taxon>
        <taxon>Ochrophyta</taxon>
        <taxon>PX clade</taxon>
        <taxon>Xanthophyceae</taxon>
        <taxon>Tribonematales</taxon>
        <taxon>Tribonemataceae</taxon>
        <taxon>Tribonema</taxon>
    </lineage>
</organism>
<name>A0A836CCW0_9STRA</name>
<feature type="compositionally biased region" description="Low complexity" evidence="5">
    <location>
        <begin position="626"/>
        <end position="642"/>
    </location>
</feature>
<evidence type="ECO:0000313" key="7">
    <source>
        <dbReference type="Proteomes" id="UP000664859"/>
    </source>
</evidence>
<dbReference type="Proteomes" id="UP000664859">
    <property type="component" value="Unassembled WGS sequence"/>
</dbReference>
<dbReference type="SUPFAM" id="SSF48452">
    <property type="entry name" value="TPR-like"/>
    <property type="match status" value="1"/>
</dbReference>
<feature type="region of interest" description="Disordered" evidence="5">
    <location>
        <begin position="763"/>
        <end position="782"/>
    </location>
</feature>
<dbReference type="InterPro" id="IPR011990">
    <property type="entry name" value="TPR-like_helical_dom_sf"/>
</dbReference>
<feature type="region of interest" description="Disordered" evidence="5">
    <location>
        <begin position="616"/>
        <end position="685"/>
    </location>
</feature>
<feature type="region of interest" description="Disordered" evidence="5">
    <location>
        <begin position="504"/>
        <end position="577"/>
    </location>
</feature>
<evidence type="ECO:0000256" key="1">
    <source>
        <dbReference type="ARBA" id="ARBA00022737"/>
    </source>
</evidence>
<dbReference type="PROSITE" id="PS50005">
    <property type="entry name" value="TPR"/>
    <property type="match status" value="1"/>
</dbReference>
<gene>
    <name evidence="6" type="ORF">JKP88DRAFT_279132</name>
</gene>
<dbReference type="GO" id="GO:0072380">
    <property type="term" value="C:TRC complex"/>
    <property type="evidence" value="ECO:0007669"/>
    <property type="project" value="TreeGrafter"/>
</dbReference>
<evidence type="ECO:0000256" key="4">
    <source>
        <dbReference type="SAM" id="Coils"/>
    </source>
</evidence>
<dbReference type="SMART" id="SM00028">
    <property type="entry name" value="TPR"/>
    <property type="match status" value="2"/>
</dbReference>
<feature type="repeat" description="TPR" evidence="3">
    <location>
        <begin position="89"/>
        <end position="122"/>
    </location>
</feature>
<dbReference type="PANTHER" id="PTHR45831:SF2">
    <property type="entry name" value="LD24721P"/>
    <property type="match status" value="1"/>
</dbReference>
<feature type="compositionally biased region" description="Gly residues" evidence="5">
    <location>
        <begin position="246"/>
        <end position="261"/>
    </location>
</feature>
<dbReference type="InterPro" id="IPR047150">
    <property type="entry name" value="SGT"/>
</dbReference>
<keyword evidence="2 3" id="KW-0802">TPR repeat</keyword>
<accession>A0A836CCW0</accession>
<feature type="region of interest" description="Disordered" evidence="5">
    <location>
        <begin position="236"/>
        <end position="271"/>
    </location>
</feature>
<feature type="coiled-coil region" evidence="4">
    <location>
        <begin position="139"/>
        <end position="168"/>
    </location>
</feature>
<protein>
    <submittedName>
        <fullName evidence="6">Uncharacterized protein</fullName>
    </submittedName>
</protein>
<keyword evidence="7" id="KW-1185">Reference proteome</keyword>
<dbReference type="PANTHER" id="PTHR45831">
    <property type="entry name" value="LD24721P"/>
    <property type="match status" value="1"/>
</dbReference>
<dbReference type="EMBL" id="JAFCMP010000346">
    <property type="protein sequence ID" value="KAG5180987.1"/>
    <property type="molecule type" value="Genomic_DNA"/>
</dbReference>
<dbReference type="OrthoDB" id="629492at2759"/>
<feature type="compositionally biased region" description="Low complexity" evidence="5">
    <location>
        <begin position="415"/>
        <end position="432"/>
    </location>
</feature>
<feature type="compositionally biased region" description="Low complexity" evidence="5">
    <location>
        <begin position="509"/>
        <end position="538"/>
    </location>
</feature>
<reference evidence="6" key="1">
    <citation type="submission" date="2021-02" db="EMBL/GenBank/DDBJ databases">
        <title>First Annotated Genome of the Yellow-green Alga Tribonema minus.</title>
        <authorList>
            <person name="Mahan K.M."/>
        </authorList>
    </citation>
    <scope>NUCLEOTIDE SEQUENCE</scope>
    <source>
        <strain evidence="6">UTEX B ZZ1240</strain>
    </source>
</reference>
<evidence type="ECO:0000256" key="2">
    <source>
        <dbReference type="ARBA" id="ARBA00022803"/>
    </source>
</evidence>
<evidence type="ECO:0000313" key="6">
    <source>
        <dbReference type="EMBL" id="KAG5180987.1"/>
    </source>
</evidence>
<dbReference type="GO" id="GO:0016020">
    <property type="term" value="C:membrane"/>
    <property type="evidence" value="ECO:0007669"/>
    <property type="project" value="TreeGrafter"/>
</dbReference>
<sequence length="812" mass="80014">MQLDIGVMADAATPVPALDTPKRESAVKRHTRVASDLTRQGKHEEACLAYTHALDLSPTGPQAHVCLANRAGLRCKLGDYEGARLDCMECIRLQPGYSKLYFAEYEAALQSFETALQLNPGDTTAQQLLLRAEQKVQLARRMQADAAAAEAARAAQEAEAQAKEVAKKSYERYVAAAHARRLKQQLRRSKRSTKSQEIAVPPLLTNAEVAALGGDPNKGSPRTRMLAARACKSAQELIPHEPSGEAPGGRRGAGGGAGGKGDPMPPASRGPLVAGLARTAAAAGARAARGNAEAAAAAAVVLQGAKDTSQCAPVAAVAAPAAAGRARAGTADGVVRTQSAAAAASQGTASVVDVGARHKVAFSVARASSSRNASAAAVGSAVAQELSGTDAAAAAAAGDGAALPPPAPAHHALEPKSPAAAAEAPANAISPPATRPPPPEPQRLSRQVDVIEPPGADAPAAAAAAAAARRSYSPLRRHAGPARHSIGASAGASLAAAAAAAARGEPPVSGSSSSKTATSSSSSSSSSAPRSPLARACSYGARRSEVRELASPIRMRAGSGGGGAVHGGRSPRPQSMPCVGALVALPHDGADADEQEPAAAADVLVVRTDDGGGMLCLAPQLAPSRNGSSGSSSSVGGSNNGSSSGGGNGAPLSTSCGGSGPGSDGGGGGATGGSHVRTSTAGSDAKVMKQCSNGSLSTATVSARSSMSANPADCGTDAAERTDVAAVAGCGLGAGLCGVWRAVLPRRRSRRQQCGEAVPAQNAVVSGSGSDGRNDGDKCNGVSAQTDAASVAAVADSCSAVVGPAVRPSTGG</sequence>
<keyword evidence="1" id="KW-0677">Repeat</keyword>
<dbReference type="Gene3D" id="1.25.40.10">
    <property type="entry name" value="Tetratricopeptide repeat domain"/>
    <property type="match status" value="1"/>
</dbReference>
<dbReference type="InterPro" id="IPR019734">
    <property type="entry name" value="TPR_rpt"/>
</dbReference>
<feature type="region of interest" description="Disordered" evidence="5">
    <location>
        <begin position="397"/>
        <end position="444"/>
    </location>
</feature>
<dbReference type="AlphaFoldDB" id="A0A836CCW0"/>
<comment type="caution">
    <text evidence="6">The sequence shown here is derived from an EMBL/GenBank/DDBJ whole genome shotgun (WGS) entry which is preliminary data.</text>
</comment>
<evidence type="ECO:0000256" key="5">
    <source>
        <dbReference type="SAM" id="MobiDB-lite"/>
    </source>
</evidence>
<dbReference type="GO" id="GO:0060090">
    <property type="term" value="F:molecular adaptor activity"/>
    <property type="evidence" value="ECO:0007669"/>
    <property type="project" value="TreeGrafter"/>
</dbReference>
<dbReference type="GO" id="GO:0006620">
    <property type="term" value="P:post-translational protein targeting to endoplasmic reticulum membrane"/>
    <property type="evidence" value="ECO:0007669"/>
    <property type="project" value="TreeGrafter"/>
</dbReference>